<dbReference type="OrthoDB" id="776574at2759"/>
<organism evidence="2 3">
    <name type="scientific">Jatropha curcas</name>
    <name type="common">Barbados nut</name>
    <dbReference type="NCBI Taxonomy" id="180498"/>
    <lineage>
        <taxon>Eukaryota</taxon>
        <taxon>Viridiplantae</taxon>
        <taxon>Streptophyta</taxon>
        <taxon>Embryophyta</taxon>
        <taxon>Tracheophyta</taxon>
        <taxon>Spermatophyta</taxon>
        <taxon>Magnoliopsida</taxon>
        <taxon>eudicotyledons</taxon>
        <taxon>Gunneridae</taxon>
        <taxon>Pentapetalae</taxon>
        <taxon>rosids</taxon>
        <taxon>fabids</taxon>
        <taxon>Malpighiales</taxon>
        <taxon>Euphorbiaceae</taxon>
        <taxon>Crotonoideae</taxon>
        <taxon>Jatropheae</taxon>
        <taxon>Jatropha</taxon>
    </lineage>
</organism>
<feature type="region of interest" description="Disordered" evidence="1">
    <location>
        <begin position="63"/>
        <end position="88"/>
    </location>
</feature>
<feature type="region of interest" description="Disordered" evidence="1">
    <location>
        <begin position="189"/>
        <end position="225"/>
    </location>
</feature>
<sequence length="292" mass="32997">MLDPAKNPHFSNRISDGYNRYSLGYGVQAPRKIELNYWNNMEEIGAERKLMGDEDSGVCSPPLWRTSPARSPQHRQNHYRSLSPSSRAQAIARGQRELMEMVSRMPEGCYELSLKDIVEHGIVDQEKEKEKEKEREKGKQESFSKERNVSINSEEKKRHDKKVQMNRSASTHNSGGGFLLKMVFPVSLGSRRKKKKNNSGTVNNSVRDGRVSPKPLLFDGSAKSSVDNEWWKNRFAETGENDSAGFSSNSGSSKSSGSRSSSSTSSSRNSSGRRRKGGCWSFIFRKREYKAE</sequence>
<feature type="compositionally biased region" description="Polar residues" evidence="1">
    <location>
        <begin position="79"/>
        <end position="88"/>
    </location>
</feature>
<feature type="region of interest" description="Disordered" evidence="1">
    <location>
        <begin position="125"/>
        <end position="176"/>
    </location>
</feature>
<feature type="region of interest" description="Disordered" evidence="1">
    <location>
        <begin position="239"/>
        <end position="276"/>
    </location>
</feature>
<proteinExistence type="predicted"/>
<dbReference type="STRING" id="180498.A0A067LEZ8"/>
<keyword evidence="3" id="KW-1185">Reference proteome</keyword>
<dbReference type="PANTHER" id="PTHR34193:SF1">
    <property type="entry name" value="EXPRESSED PROTEIN"/>
    <property type="match status" value="1"/>
</dbReference>
<protein>
    <submittedName>
        <fullName evidence="2">Uncharacterized protein</fullName>
    </submittedName>
</protein>
<dbReference type="EMBL" id="KK914283">
    <property type="protein sequence ID" value="KDP43090.1"/>
    <property type="molecule type" value="Genomic_DNA"/>
</dbReference>
<dbReference type="Proteomes" id="UP000027138">
    <property type="component" value="Unassembled WGS sequence"/>
</dbReference>
<evidence type="ECO:0000313" key="3">
    <source>
        <dbReference type="Proteomes" id="UP000027138"/>
    </source>
</evidence>
<reference evidence="2 3" key="1">
    <citation type="journal article" date="2014" name="PLoS ONE">
        <title>Global Analysis of Gene Expression Profiles in Physic Nut (Jatropha curcas L.) Seedlings Exposed to Salt Stress.</title>
        <authorList>
            <person name="Zhang L."/>
            <person name="Zhang C."/>
            <person name="Wu P."/>
            <person name="Chen Y."/>
            <person name="Li M."/>
            <person name="Jiang H."/>
            <person name="Wu G."/>
        </authorList>
    </citation>
    <scope>NUCLEOTIDE SEQUENCE [LARGE SCALE GENOMIC DNA]</scope>
    <source>
        <strain evidence="3">cv. GZQX0401</strain>
        <tissue evidence="2">Young leaves</tissue>
    </source>
</reference>
<name>A0A067LEZ8_JATCU</name>
<accession>A0A067LEZ8</accession>
<feature type="compositionally biased region" description="Basic and acidic residues" evidence="1">
    <location>
        <begin position="125"/>
        <end position="157"/>
    </location>
</feature>
<evidence type="ECO:0000313" key="2">
    <source>
        <dbReference type="EMBL" id="KDP43090.1"/>
    </source>
</evidence>
<dbReference type="AlphaFoldDB" id="A0A067LEZ8"/>
<evidence type="ECO:0000256" key="1">
    <source>
        <dbReference type="SAM" id="MobiDB-lite"/>
    </source>
</evidence>
<feature type="compositionally biased region" description="Low complexity" evidence="1">
    <location>
        <begin position="247"/>
        <end position="270"/>
    </location>
</feature>
<dbReference type="PANTHER" id="PTHR34193">
    <property type="entry name" value="OS11G0199801 PROTEIN"/>
    <property type="match status" value="1"/>
</dbReference>
<gene>
    <name evidence="2" type="ORF">JCGZ_25276</name>
</gene>